<reference evidence="3" key="1">
    <citation type="journal article" date="2019" name="Int. J. Syst. Evol. Microbiol.">
        <title>The Global Catalogue of Microorganisms (GCM) 10K type strain sequencing project: providing services to taxonomists for standard genome sequencing and annotation.</title>
        <authorList>
            <consortium name="The Broad Institute Genomics Platform"/>
            <consortium name="The Broad Institute Genome Sequencing Center for Infectious Disease"/>
            <person name="Wu L."/>
            <person name="Ma J."/>
        </authorList>
    </citation>
    <scope>NUCLEOTIDE SEQUENCE [LARGE SCALE GENOMIC DNA]</scope>
    <source>
        <strain evidence="3">CGMCC 4.7680</strain>
    </source>
</reference>
<comment type="caution">
    <text evidence="2">The sequence shown here is derived from an EMBL/GenBank/DDBJ whole genome shotgun (WGS) entry which is preliminary data.</text>
</comment>
<protein>
    <recommendedName>
        <fullName evidence="4">SpoVT-AbrB domain-containing protein</fullName>
    </recommendedName>
</protein>
<dbReference type="RefSeq" id="WP_191315990.1">
    <property type="nucleotide sequence ID" value="NZ_BNAW01000051.1"/>
</dbReference>
<proteinExistence type="predicted"/>
<organism evidence="2 3">
    <name type="scientific">Amycolatopsis bullii</name>
    <dbReference type="NCBI Taxonomy" id="941987"/>
    <lineage>
        <taxon>Bacteria</taxon>
        <taxon>Bacillati</taxon>
        <taxon>Actinomycetota</taxon>
        <taxon>Actinomycetes</taxon>
        <taxon>Pseudonocardiales</taxon>
        <taxon>Pseudonocardiaceae</taxon>
        <taxon>Amycolatopsis</taxon>
    </lineage>
</organism>
<dbReference type="Proteomes" id="UP000649955">
    <property type="component" value="Unassembled WGS sequence"/>
</dbReference>
<evidence type="ECO:0008006" key="4">
    <source>
        <dbReference type="Google" id="ProtNLM"/>
    </source>
</evidence>
<feature type="region of interest" description="Disordered" evidence="1">
    <location>
        <begin position="12"/>
        <end position="32"/>
    </location>
</feature>
<dbReference type="EMBL" id="BNAW01000051">
    <property type="protein sequence ID" value="GHG41760.1"/>
    <property type="molecule type" value="Genomic_DNA"/>
</dbReference>
<evidence type="ECO:0000256" key="1">
    <source>
        <dbReference type="SAM" id="MobiDB-lite"/>
    </source>
</evidence>
<sequence>MTGAVIKPLVFPALPDGGRPTGAPAGPQSGRRTLPLPVVPTPRTSTVVYGLAAVDCRGRVAHHAVITALGWLPGIRLDIHESCGLLVLRPDAQGVFSVTNEGHLRLPAAVRHCCGPIPGDRVLLAADPGRDVLIVHPPAVLDALLAPRHAELDAARLLLARMGVSAEDLLTAPASRPPVPTFAEYIPTVSAAVTDGTRRVYGPLLEPHRRALGPPSPGRADTAGDQAAGGVDASSEGAGESPLGGTTQTIITLIGLG</sequence>
<name>A0ABQ3KP39_9PSEU</name>
<feature type="region of interest" description="Disordered" evidence="1">
    <location>
        <begin position="205"/>
        <end position="246"/>
    </location>
</feature>
<keyword evidence="3" id="KW-1185">Reference proteome</keyword>
<evidence type="ECO:0000313" key="3">
    <source>
        <dbReference type="Proteomes" id="UP000649955"/>
    </source>
</evidence>
<accession>A0ABQ3KP39</accession>
<evidence type="ECO:0000313" key="2">
    <source>
        <dbReference type="EMBL" id="GHG41760.1"/>
    </source>
</evidence>
<gene>
    <name evidence="2" type="ORF">GCM10017567_74340</name>
</gene>